<dbReference type="Proteomes" id="UP001197492">
    <property type="component" value="Unassembled WGS sequence"/>
</dbReference>
<evidence type="ECO:0000313" key="11">
    <source>
        <dbReference type="EMBL" id="MBV3392811.1"/>
    </source>
</evidence>
<evidence type="ECO:0000256" key="1">
    <source>
        <dbReference type="ARBA" id="ARBA00010555"/>
    </source>
</evidence>
<evidence type="ECO:0000313" key="13">
    <source>
        <dbReference type="Proteomes" id="UP001197492"/>
    </source>
</evidence>
<organism evidence="10 12">
    <name type="scientific">Catenibacterium mitsuokai</name>
    <dbReference type="NCBI Taxonomy" id="100886"/>
    <lineage>
        <taxon>Bacteria</taxon>
        <taxon>Bacillati</taxon>
        <taxon>Bacillota</taxon>
        <taxon>Erysipelotrichia</taxon>
        <taxon>Erysipelotrichales</taxon>
        <taxon>Coprobacillaceae</taxon>
        <taxon>Catenibacterium</taxon>
    </lineage>
</organism>
<evidence type="ECO:0000256" key="3">
    <source>
        <dbReference type="ARBA" id="ARBA00013365"/>
    </source>
</evidence>
<protein>
    <recommendedName>
        <fullName evidence="3 7">Nuclease SbcCD subunit D</fullName>
    </recommendedName>
</protein>
<keyword evidence="7" id="KW-0255">Endonuclease</keyword>
<feature type="domain" description="Calcineurin-like phosphoesterase" evidence="8">
    <location>
        <begin position="1"/>
        <end position="229"/>
    </location>
</feature>
<keyword evidence="7" id="KW-0233">DNA recombination</keyword>
<sequence>MKLFHLSDLHIGLKLMNRDLTEDQQYILNRIVQYAKEKQPDAIMIAGDIYDKAVPSAEAVSLFDSFVTSLKESVPQSTIMMISGNHDSAPRIDCFRQVLLKQNLYMVGNPPEKEEDHIERITLNDNYGPVHFYLLPFVKPSMVKNIIGTNDGRNYSYSETIKKLIEREEMNTKDRNVLISHQFYLPVNKKAEDIERTDSEIRTAGNIDEVSGEVLLPFDYAALGHIHKPMKVGSDVYRYCGTPLPYSMSEAGQDKGIIEIEMKEKGVVETQVLPLKPLHDLRIIEGELKDVLSQSCDDFVRVVLTDKQDLNIFEMQEKLKNAFPRLLEIRRENIRKNNYQAVVKKDVKMDPFSLCTDFLNGVDEEEKDLLQDIINHVKGV</sequence>
<evidence type="ECO:0000256" key="4">
    <source>
        <dbReference type="ARBA" id="ARBA00022722"/>
    </source>
</evidence>
<dbReference type="InterPro" id="IPR050535">
    <property type="entry name" value="DNA_Repair-Maintenance_Comp"/>
</dbReference>
<keyword evidence="4 7" id="KW-0540">Nuclease</keyword>
<dbReference type="Proteomes" id="UP001196408">
    <property type="component" value="Unassembled WGS sequence"/>
</dbReference>
<dbReference type="GO" id="GO:0006260">
    <property type="term" value="P:DNA replication"/>
    <property type="evidence" value="ECO:0007669"/>
    <property type="project" value="UniProtKB-KW"/>
</dbReference>
<comment type="subunit">
    <text evidence="2 7">Heterodimer of SbcC and SbcD.</text>
</comment>
<comment type="caution">
    <text evidence="10">The sequence shown here is derived from an EMBL/GenBank/DDBJ whole genome shotgun (WGS) entry which is preliminary data.</text>
</comment>
<dbReference type="EMBL" id="JAHOEF010000031">
    <property type="protein sequence ID" value="MBV3382791.1"/>
    <property type="molecule type" value="Genomic_DNA"/>
</dbReference>
<dbReference type="InterPro" id="IPR004593">
    <property type="entry name" value="SbcD"/>
</dbReference>
<dbReference type="Pfam" id="PF12320">
    <property type="entry name" value="SbcD_C"/>
    <property type="match status" value="1"/>
</dbReference>
<dbReference type="InterPro" id="IPR041796">
    <property type="entry name" value="Mre11_N"/>
</dbReference>
<keyword evidence="7" id="KW-0235">DNA replication</keyword>
<evidence type="ECO:0000256" key="5">
    <source>
        <dbReference type="ARBA" id="ARBA00022801"/>
    </source>
</evidence>
<evidence type="ECO:0000259" key="8">
    <source>
        <dbReference type="Pfam" id="PF00149"/>
    </source>
</evidence>
<evidence type="ECO:0000313" key="12">
    <source>
        <dbReference type="Proteomes" id="UP001196408"/>
    </source>
</evidence>
<dbReference type="CDD" id="cd00840">
    <property type="entry name" value="MPP_Mre11_N"/>
    <property type="match status" value="1"/>
</dbReference>
<evidence type="ECO:0000259" key="9">
    <source>
        <dbReference type="Pfam" id="PF12320"/>
    </source>
</evidence>
<dbReference type="PANTHER" id="PTHR30337:SF0">
    <property type="entry name" value="NUCLEASE SBCCD SUBUNIT D"/>
    <property type="match status" value="1"/>
</dbReference>
<evidence type="ECO:0000256" key="2">
    <source>
        <dbReference type="ARBA" id="ARBA00011322"/>
    </source>
</evidence>
<feature type="domain" description="Nuclease SbcCD subunit D C-terminal" evidence="9">
    <location>
        <begin position="278"/>
        <end position="341"/>
    </location>
</feature>
<dbReference type="GO" id="GO:0006310">
    <property type="term" value="P:DNA recombination"/>
    <property type="evidence" value="ECO:0007669"/>
    <property type="project" value="UniProtKB-KW"/>
</dbReference>
<evidence type="ECO:0000256" key="6">
    <source>
        <dbReference type="ARBA" id="ARBA00022839"/>
    </source>
</evidence>
<dbReference type="AlphaFoldDB" id="A0AAW4MRB5"/>
<reference evidence="10 13" key="1">
    <citation type="submission" date="2021-06" db="EMBL/GenBank/DDBJ databases">
        <title>Collection of gut derived symbiotic bacterial strains cultured from healthy donors.</title>
        <authorList>
            <person name="Lin H."/>
            <person name="Littmann E."/>
            <person name="Pamer E.G."/>
        </authorList>
    </citation>
    <scope>NUCLEOTIDE SEQUENCE</scope>
    <source>
        <strain evidence="11 13">MSK.21.70</strain>
        <strain evidence="10">MSK.21.82</strain>
    </source>
</reference>
<dbReference type="EMBL" id="JAHOEL010000030">
    <property type="protein sequence ID" value="MBV3392811.1"/>
    <property type="molecule type" value="Genomic_DNA"/>
</dbReference>
<dbReference type="GO" id="GO:0008408">
    <property type="term" value="F:3'-5' exonuclease activity"/>
    <property type="evidence" value="ECO:0007669"/>
    <property type="project" value="InterPro"/>
</dbReference>
<evidence type="ECO:0000256" key="7">
    <source>
        <dbReference type="RuleBase" id="RU363069"/>
    </source>
</evidence>
<evidence type="ECO:0000313" key="10">
    <source>
        <dbReference type="EMBL" id="MBV3382791.1"/>
    </source>
</evidence>
<keyword evidence="5 7" id="KW-0378">Hydrolase</keyword>
<comment type="function">
    <text evidence="7">SbcCD cleaves DNA hairpin structures. These structures can inhibit DNA replication and are intermediates in certain DNA recombination reactions. The complex acts as a 3'-&gt;5' double strand exonuclease that can open hairpins. It also has a 5' single-strand endonuclease activity.</text>
</comment>
<dbReference type="RefSeq" id="WP_217747623.1">
    <property type="nucleotide sequence ID" value="NZ_JAHOEB010000029.1"/>
</dbReference>
<accession>A0AAW4MRB5</accession>
<name>A0AAW4MRB5_9FIRM</name>
<dbReference type="InterPro" id="IPR026843">
    <property type="entry name" value="SbcD_C"/>
</dbReference>
<dbReference type="PANTHER" id="PTHR30337">
    <property type="entry name" value="COMPONENT OF ATP-DEPENDENT DSDNA EXONUCLEASE"/>
    <property type="match status" value="1"/>
</dbReference>
<dbReference type="InterPro" id="IPR004843">
    <property type="entry name" value="Calcineurin-like_PHP"/>
</dbReference>
<keyword evidence="13" id="KW-1185">Reference proteome</keyword>
<dbReference type="Pfam" id="PF00149">
    <property type="entry name" value="Metallophos"/>
    <property type="match status" value="1"/>
</dbReference>
<dbReference type="GO" id="GO:0004519">
    <property type="term" value="F:endonuclease activity"/>
    <property type="evidence" value="ECO:0007669"/>
    <property type="project" value="UniProtKB-KW"/>
</dbReference>
<dbReference type="NCBIfam" id="TIGR00619">
    <property type="entry name" value="sbcd"/>
    <property type="match status" value="1"/>
</dbReference>
<keyword evidence="6 7" id="KW-0269">Exonuclease</keyword>
<proteinExistence type="inferred from homology"/>
<gene>
    <name evidence="7" type="primary">sbcD</name>
    <name evidence="10" type="ORF">KSV97_06080</name>
    <name evidence="11" type="ORF">KSW06_06030</name>
</gene>
<comment type="similarity">
    <text evidence="1 7">Belongs to the SbcD family.</text>
</comment>